<dbReference type="SUPFAM" id="SSF56112">
    <property type="entry name" value="Protein kinase-like (PK-like)"/>
    <property type="match status" value="1"/>
</dbReference>
<organism evidence="5">
    <name type="scientific">Opuntia streptacantha</name>
    <name type="common">Prickly pear cactus</name>
    <name type="synonym">Opuntia cardona</name>
    <dbReference type="NCBI Taxonomy" id="393608"/>
    <lineage>
        <taxon>Eukaryota</taxon>
        <taxon>Viridiplantae</taxon>
        <taxon>Streptophyta</taxon>
        <taxon>Embryophyta</taxon>
        <taxon>Tracheophyta</taxon>
        <taxon>Spermatophyta</taxon>
        <taxon>Magnoliopsida</taxon>
        <taxon>eudicotyledons</taxon>
        <taxon>Gunneridae</taxon>
        <taxon>Pentapetalae</taxon>
        <taxon>Caryophyllales</taxon>
        <taxon>Cactineae</taxon>
        <taxon>Cactaceae</taxon>
        <taxon>Opuntioideae</taxon>
        <taxon>Opuntia</taxon>
    </lineage>
</organism>
<keyword evidence="3" id="KW-1133">Transmembrane helix</keyword>
<sequence length="344" mass="37969">MSVHGGHIAYAFTLSLLSVFVLVLVIALFFLCRKKRVHNQCGDACSDIRISARIFSLSEIDVATDGFNPRRIIGKGRLGTTYVGVLDKGEVVAVKRIHPWLVLSKAGLGLGFQSMIRSLALAQNPHIVPIIGFSEAPGERIILMEYVGTMSLEFYLHQHVDGPSILGWVRRLNIAVGVARGLDYLHEKTAPQVVHGCIKPSNVLIDVKFNARVCDFGLSFLASQQEKMGIIGYVDEEYWEKERKGGIGACKESDVYGFGVVLLELLSGRSNEEGLLVEWALPLVKEMKFTEFLDPRLPLPSNMKPLGRLAKVASACVGNSRKTRPKISEIVEILNSLSDIDLRL</sequence>
<dbReference type="PANTHER" id="PTHR27001:SF39">
    <property type="entry name" value="PROTEIN KINASE SUPERFAMILY PROTEIN"/>
    <property type="match status" value="1"/>
</dbReference>
<evidence type="ECO:0000259" key="4">
    <source>
        <dbReference type="PROSITE" id="PS50011"/>
    </source>
</evidence>
<dbReference type="FunFam" id="3.30.200.20:FF:000638">
    <property type="entry name" value="serine/threonine-protein kinase-like protein ACR4"/>
    <property type="match status" value="1"/>
</dbReference>
<reference evidence="5" key="2">
    <citation type="submission" date="2020-07" db="EMBL/GenBank/DDBJ databases">
        <authorList>
            <person name="Vera ALvarez R."/>
            <person name="Arias-Moreno D.M."/>
            <person name="Jimenez-Jacinto V."/>
            <person name="Jimenez-Bremont J.F."/>
            <person name="Swaminathan K."/>
            <person name="Moose S.P."/>
            <person name="Guerrero-Gonzalez M.L."/>
            <person name="Marino-Ramirez L."/>
            <person name="Landsman D."/>
            <person name="Rodriguez-Kessler M."/>
            <person name="Delgado-Sanchez P."/>
        </authorList>
    </citation>
    <scope>NUCLEOTIDE SEQUENCE</scope>
    <source>
        <tissue evidence="5">Cladode</tissue>
    </source>
</reference>
<name>A0A7C9E3F6_OPUST</name>
<dbReference type="PANTHER" id="PTHR27001">
    <property type="entry name" value="OS01G0253100 PROTEIN"/>
    <property type="match status" value="1"/>
</dbReference>
<dbReference type="Gene3D" id="1.10.510.10">
    <property type="entry name" value="Transferase(Phosphotransferase) domain 1"/>
    <property type="match status" value="1"/>
</dbReference>
<accession>A0A7C9E3F6</accession>
<feature type="domain" description="Protein kinase" evidence="4">
    <location>
        <begin position="67"/>
        <end position="337"/>
    </location>
</feature>
<dbReference type="GO" id="GO:0005886">
    <property type="term" value="C:plasma membrane"/>
    <property type="evidence" value="ECO:0007669"/>
    <property type="project" value="TreeGrafter"/>
</dbReference>
<keyword evidence="5" id="KW-0808">Transferase</keyword>
<dbReference type="PROSITE" id="PS50011">
    <property type="entry name" value="PROTEIN_KINASE_DOM"/>
    <property type="match status" value="1"/>
</dbReference>
<evidence type="ECO:0000256" key="1">
    <source>
        <dbReference type="ARBA" id="ARBA00022741"/>
    </source>
</evidence>
<keyword evidence="5" id="KW-0418">Kinase</keyword>
<dbReference type="EC" id="2.7.11.30" evidence="5"/>
<feature type="transmembrane region" description="Helical" evidence="3">
    <location>
        <begin position="6"/>
        <end position="31"/>
    </location>
</feature>
<dbReference type="GO" id="GO:0005524">
    <property type="term" value="F:ATP binding"/>
    <property type="evidence" value="ECO:0007669"/>
    <property type="project" value="UniProtKB-KW"/>
</dbReference>
<dbReference type="InterPro" id="IPR000719">
    <property type="entry name" value="Prot_kinase_dom"/>
</dbReference>
<dbReference type="GO" id="GO:0004675">
    <property type="term" value="F:transmembrane receptor protein serine/threonine kinase activity"/>
    <property type="evidence" value="ECO:0007669"/>
    <property type="project" value="UniProtKB-EC"/>
</dbReference>
<keyword evidence="3" id="KW-0812">Transmembrane</keyword>
<protein>
    <submittedName>
        <fullName evidence="5">Receptor protein serine/threonine kinase</fullName>
        <ecNumber evidence="5">2.7.11.30</ecNumber>
    </submittedName>
</protein>
<dbReference type="InterPro" id="IPR011009">
    <property type="entry name" value="Kinase-like_dom_sf"/>
</dbReference>
<keyword evidence="2" id="KW-0067">ATP-binding</keyword>
<keyword evidence="3" id="KW-0472">Membrane</keyword>
<reference evidence="5" key="1">
    <citation type="journal article" date="2013" name="J. Plant Res.">
        <title>Effect of fungi and light on seed germination of three Opuntia species from semiarid lands of central Mexico.</title>
        <authorList>
            <person name="Delgado-Sanchez P."/>
            <person name="Jimenez-Bremont J.F."/>
            <person name="Guerrero-Gonzalez Mde L."/>
            <person name="Flores J."/>
        </authorList>
    </citation>
    <scope>NUCLEOTIDE SEQUENCE</scope>
    <source>
        <tissue evidence="5">Cladode</tissue>
    </source>
</reference>
<evidence type="ECO:0000256" key="2">
    <source>
        <dbReference type="ARBA" id="ARBA00022840"/>
    </source>
</evidence>
<evidence type="ECO:0000313" key="5">
    <source>
        <dbReference type="EMBL" id="MBA4651329.1"/>
    </source>
</evidence>
<dbReference type="Pfam" id="PF07714">
    <property type="entry name" value="PK_Tyr_Ser-Thr"/>
    <property type="match status" value="1"/>
</dbReference>
<dbReference type="AlphaFoldDB" id="A0A7C9E3F6"/>
<keyword evidence="5" id="KW-0675">Receptor</keyword>
<dbReference type="PIRSF" id="PIRSF000654">
    <property type="entry name" value="Integrin-linked_kinase"/>
    <property type="match status" value="1"/>
</dbReference>
<keyword evidence="1" id="KW-0547">Nucleotide-binding</keyword>
<proteinExistence type="predicted"/>
<dbReference type="InterPro" id="IPR001245">
    <property type="entry name" value="Ser-Thr/Tyr_kinase_cat_dom"/>
</dbReference>
<dbReference type="Gene3D" id="3.30.200.20">
    <property type="entry name" value="Phosphorylase Kinase, domain 1"/>
    <property type="match status" value="1"/>
</dbReference>
<evidence type="ECO:0000256" key="3">
    <source>
        <dbReference type="SAM" id="Phobius"/>
    </source>
</evidence>
<dbReference type="EMBL" id="GISG01169442">
    <property type="protein sequence ID" value="MBA4651329.1"/>
    <property type="molecule type" value="Transcribed_RNA"/>
</dbReference>